<dbReference type="Proteomes" id="UP001363151">
    <property type="component" value="Unassembled WGS sequence"/>
</dbReference>
<evidence type="ECO:0000313" key="2">
    <source>
        <dbReference type="EMBL" id="KAK7237846.1"/>
    </source>
</evidence>
<name>A0ABR1FT45_AURAN</name>
<comment type="caution">
    <text evidence="2">The sequence shown here is derived from an EMBL/GenBank/DDBJ whole genome shotgun (WGS) entry which is preliminary data.</text>
</comment>
<evidence type="ECO:0000256" key="1">
    <source>
        <dbReference type="SAM" id="MobiDB-lite"/>
    </source>
</evidence>
<dbReference type="EMBL" id="JBBJCI010000231">
    <property type="protein sequence ID" value="KAK7237846.1"/>
    <property type="molecule type" value="Genomic_DNA"/>
</dbReference>
<reference evidence="2 3" key="1">
    <citation type="submission" date="2024-03" db="EMBL/GenBank/DDBJ databases">
        <title>Aureococcus anophagefferens CCMP1851 and Kratosvirus quantuckense: Draft genome of a second virus-susceptible host strain in the model system.</title>
        <authorList>
            <person name="Chase E."/>
            <person name="Truchon A.R."/>
            <person name="Schepens W."/>
            <person name="Wilhelm S.W."/>
        </authorList>
    </citation>
    <scope>NUCLEOTIDE SEQUENCE [LARGE SCALE GENOMIC DNA]</scope>
    <source>
        <strain evidence="2 3">CCMP1851</strain>
    </source>
</reference>
<organism evidence="2 3">
    <name type="scientific">Aureococcus anophagefferens</name>
    <name type="common">Harmful bloom alga</name>
    <dbReference type="NCBI Taxonomy" id="44056"/>
    <lineage>
        <taxon>Eukaryota</taxon>
        <taxon>Sar</taxon>
        <taxon>Stramenopiles</taxon>
        <taxon>Ochrophyta</taxon>
        <taxon>Pelagophyceae</taxon>
        <taxon>Pelagomonadales</taxon>
        <taxon>Pelagomonadaceae</taxon>
        <taxon>Aureococcus</taxon>
    </lineage>
</organism>
<feature type="compositionally biased region" description="Basic residues" evidence="1">
    <location>
        <begin position="66"/>
        <end position="77"/>
    </location>
</feature>
<proteinExistence type="predicted"/>
<feature type="region of interest" description="Disordered" evidence="1">
    <location>
        <begin position="52"/>
        <end position="77"/>
    </location>
</feature>
<gene>
    <name evidence="2" type="ORF">SO694_00022222</name>
</gene>
<keyword evidence="3" id="KW-1185">Reference proteome</keyword>
<protein>
    <submittedName>
        <fullName evidence="2">Spectrin binding protein</fullName>
    </submittedName>
</protein>
<accession>A0ABR1FT45</accession>
<evidence type="ECO:0000313" key="3">
    <source>
        <dbReference type="Proteomes" id="UP001363151"/>
    </source>
</evidence>
<sequence length="100" mass="11369">MGSTENADFLAAVRAAGGWREYLREPRINLLLLRLLCQDGRATAPAGTVLERLFAPPPPEPEPARRSSRSAARRRRVARTTLPKEIFWHVASFWRSDRDD</sequence>